<accession>A0A369XR81</accession>
<proteinExistence type="predicted"/>
<reference evidence="2 3" key="1">
    <citation type="submission" date="2018-05" db="EMBL/GenBank/DDBJ databases">
        <title>Integrated omic analyses show evidence that a Ca. Accumulibacter phosphatis strain performs denitrification under micro-aerobic conditions.</title>
        <authorList>
            <person name="Camejo P.Y."/>
            <person name="Katherine M.D."/>
            <person name="Daniel N.R."/>
        </authorList>
    </citation>
    <scope>NUCLEOTIDE SEQUENCE [LARGE SCALE GENOMIC DNA]</scope>
    <source>
        <strain evidence="2">UW-LDO-IC</strain>
    </source>
</reference>
<feature type="compositionally biased region" description="Low complexity" evidence="1">
    <location>
        <begin position="30"/>
        <end position="40"/>
    </location>
</feature>
<name>A0A369XR81_9PROT</name>
<evidence type="ECO:0000313" key="3">
    <source>
        <dbReference type="Proteomes" id="UP000253831"/>
    </source>
</evidence>
<gene>
    <name evidence="2" type="ORF">DVS81_09665</name>
</gene>
<feature type="compositionally biased region" description="Low complexity" evidence="1">
    <location>
        <begin position="47"/>
        <end position="65"/>
    </location>
</feature>
<dbReference type="EMBL" id="QPGA01000015">
    <property type="protein sequence ID" value="RDE50727.1"/>
    <property type="molecule type" value="Genomic_DNA"/>
</dbReference>
<dbReference type="Proteomes" id="UP000253831">
    <property type="component" value="Unassembled WGS sequence"/>
</dbReference>
<evidence type="ECO:0000256" key="1">
    <source>
        <dbReference type="SAM" id="MobiDB-lite"/>
    </source>
</evidence>
<organism evidence="2 3">
    <name type="scientific">Candidatus Accumulibacter meliphilus</name>
    <dbReference type="NCBI Taxonomy" id="2211374"/>
    <lineage>
        <taxon>Bacteria</taxon>
        <taxon>Pseudomonadati</taxon>
        <taxon>Pseudomonadota</taxon>
        <taxon>Betaproteobacteria</taxon>
        <taxon>Candidatus Accumulibacter</taxon>
    </lineage>
</organism>
<evidence type="ECO:0000313" key="2">
    <source>
        <dbReference type="EMBL" id="RDE50727.1"/>
    </source>
</evidence>
<feature type="region of interest" description="Disordered" evidence="1">
    <location>
        <begin position="1"/>
        <end position="65"/>
    </location>
</feature>
<comment type="caution">
    <text evidence="2">The sequence shown here is derived from an EMBL/GenBank/DDBJ whole genome shotgun (WGS) entry which is preliminary data.</text>
</comment>
<dbReference type="AlphaFoldDB" id="A0A369XR81"/>
<protein>
    <submittedName>
        <fullName evidence="2">Uncharacterized protein</fullName>
    </submittedName>
</protein>
<sequence>MRQGKPSASGHTATRQSKGEIVPSTTRSSTKAADTPAARTAAKESIPIAAKTPRTAKAKASTSTQPSLRFYHSEALREKTDTVLSALETRPTEPRHGEAIADLVTELIDAGMDYYFLKPLKQAEVGFVAEQSARLGISGAVKLLSTVSRKFLTRMDHAQLLVVAKHLRTLAAP</sequence>